<dbReference type="EMBL" id="CP084166">
    <property type="protein sequence ID" value="UJG41555.1"/>
    <property type="molecule type" value="Genomic_DNA"/>
</dbReference>
<name>A0A9Y1BMQ8_9ARCH</name>
<proteinExistence type="predicted"/>
<reference evidence="1" key="1">
    <citation type="journal article" date="2022" name="Nat. Microbiol.">
        <title>Unique mobile elements and scalable gene flow at the prokaryote-eukaryote boundary revealed by circularized Asgard archaea genomes.</title>
        <authorList>
            <person name="Wu F."/>
            <person name="Speth D.R."/>
            <person name="Philosof A."/>
            <person name="Cremiere A."/>
            <person name="Narayanan A."/>
            <person name="Barco R.A."/>
            <person name="Connon S.A."/>
            <person name="Amend J.P."/>
            <person name="Antoshechkin I.A."/>
            <person name="Orphan V.J."/>
        </authorList>
    </citation>
    <scope>NUCLEOTIDE SEQUENCE</scope>
    <source>
        <strain evidence="1">PM71</strain>
    </source>
</reference>
<gene>
    <name evidence="1" type="ORF">K9W45_03590</name>
</gene>
<evidence type="ECO:0000313" key="1">
    <source>
        <dbReference type="EMBL" id="UJG41555.1"/>
    </source>
</evidence>
<accession>A0A9Y1BMQ8</accession>
<protein>
    <submittedName>
        <fullName evidence="1">Uncharacterized protein</fullName>
    </submittedName>
</protein>
<dbReference type="SUPFAM" id="SSF53756">
    <property type="entry name" value="UDP-Glycosyltransferase/glycogen phosphorylase"/>
    <property type="match status" value="1"/>
</dbReference>
<sequence length="307" mass="35765">MRIAIIGDYASQHFLIGRELERQGHEVTYFLQSNKYANLPEQYFKLGSVQGPLWKNYLRTGFWMAFGWLLRKFDIQVVNGTYPQLVRARNTCFHYHGSDLRLGTVKPQEPSFVSLKELINYSPNSIFLPRCVNPDEFYSKEEVKEKKEQFKDENGFDYVIGHFAHSPKIKGSDLISKAIEEINNEKTFNIHFINKPIPREKICDTINFCDLIIDHANPSTGLTYNVISIEALFCDVSVGTYYSEQYIDYEEMKEVIGFLNPNNLKDSILQILKSETKKGKKDIALRYHSPDNVIKVLNEHWKKWGFI</sequence>
<organism evidence="1">
    <name type="scientific">Candidatus Heimdallarchaeum aukensis</name>
    <dbReference type="NCBI Taxonomy" id="2876573"/>
    <lineage>
        <taxon>Archaea</taxon>
        <taxon>Promethearchaeati</taxon>
        <taxon>Candidatus Heimdallarchaeota</taxon>
        <taxon>Candidatus Heimdallarchaeia (ex Rinke et al. 2021) (nom. nud.)</taxon>
        <taxon>Candidatus Heimdallarchaeales</taxon>
        <taxon>Candidatus Heimdallarchaeaceae</taxon>
        <taxon>Candidatus Heimdallarchaeum</taxon>
    </lineage>
</organism>
<dbReference type="AlphaFoldDB" id="A0A9Y1BMQ8"/>
<dbReference type="Gene3D" id="3.40.50.2000">
    <property type="entry name" value="Glycogen Phosphorylase B"/>
    <property type="match status" value="1"/>
</dbReference>
<dbReference type="Proteomes" id="UP001201020">
    <property type="component" value="Chromosome"/>
</dbReference>